<dbReference type="Proteomes" id="UP000193303">
    <property type="component" value="Unassembled WGS sequence"/>
</dbReference>
<dbReference type="EMBL" id="MTAB01000009">
    <property type="protein sequence ID" value="OSI22403.1"/>
    <property type="molecule type" value="Genomic_DNA"/>
</dbReference>
<feature type="transmembrane region" description="Helical" evidence="1">
    <location>
        <begin position="82"/>
        <end position="101"/>
    </location>
</feature>
<protein>
    <submittedName>
        <fullName evidence="2">Uncharacterized protein</fullName>
    </submittedName>
</protein>
<keyword evidence="1" id="KW-0472">Membrane</keyword>
<proteinExistence type="predicted"/>
<evidence type="ECO:0000313" key="2">
    <source>
        <dbReference type="EMBL" id="OSI22403.1"/>
    </source>
</evidence>
<comment type="caution">
    <text evidence="2">The sequence shown here is derived from an EMBL/GenBank/DDBJ whole genome shotgun (WGS) entry which is preliminary data.</text>
</comment>
<evidence type="ECO:0000256" key="1">
    <source>
        <dbReference type="SAM" id="Phobius"/>
    </source>
</evidence>
<dbReference type="AlphaFoldDB" id="A0A1X3DIZ6"/>
<evidence type="ECO:0000313" key="3">
    <source>
        <dbReference type="Proteomes" id="UP000193303"/>
    </source>
</evidence>
<reference evidence="3" key="1">
    <citation type="submission" date="2017-01" db="EMBL/GenBank/DDBJ databases">
        <authorList>
            <person name="Mah S.A."/>
            <person name="Swanson W.J."/>
            <person name="Moy G.W."/>
            <person name="Vacquier V.D."/>
        </authorList>
    </citation>
    <scope>NUCLEOTIDE SEQUENCE [LARGE SCALE GENOMIC DNA]</scope>
    <source>
        <strain evidence="3">124861</strain>
    </source>
</reference>
<dbReference type="OrthoDB" id="9996071at2"/>
<keyword evidence="1" id="KW-0812">Transmembrane</keyword>
<sequence length="179" mass="20230">MNISLPFADWIYPFILIVGVPYFYLSQLPVVLKYPIGWFLLAAGLFSFLLAHATGHSPFIQQEENAENTKEIPETRLSWRTVLAKTGLISFIVCVLSYPAIVAAARLHLHFAEEQTVQAQIITMTTHRKSCDKWVLKLPNRRSIDVCQTGSTQDLSEGSLIDVTVRESALAYDVRYLED</sequence>
<feature type="transmembrane region" description="Helical" evidence="1">
    <location>
        <begin position="7"/>
        <end position="25"/>
    </location>
</feature>
<feature type="transmembrane region" description="Helical" evidence="1">
    <location>
        <begin position="31"/>
        <end position="51"/>
    </location>
</feature>
<gene>
    <name evidence="2" type="ORF">BV912_05375</name>
</gene>
<dbReference type="RefSeq" id="WP_085358946.1">
    <property type="nucleotide sequence ID" value="NZ_MTAB01000009.1"/>
</dbReference>
<accession>A0A1X3DIZ6</accession>
<organism evidence="2 3">
    <name type="scientific">Neisseria dumasiana</name>
    <dbReference type="NCBI Taxonomy" id="1931275"/>
    <lineage>
        <taxon>Bacteria</taxon>
        <taxon>Pseudomonadati</taxon>
        <taxon>Pseudomonadota</taxon>
        <taxon>Betaproteobacteria</taxon>
        <taxon>Neisseriales</taxon>
        <taxon>Neisseriaceae</taxon>
        <taxon>Neisseria</taxon>
    </lineage>
</organism>
<keyword evidence="1" id="KW-1133">Transmembrane helix</keyword>
<name>A0A1X3DIZ6_9NEIS</name>